<organism evidence="5 6">
    <name type="scientific">Holothuria leucospilota</name>
    <name type="common">Black long sea cucumber</name>
    <name type="synonym">Mertensiothuria leucospilota</name>
    <dbReference type="NCBI Taxonomy" id="206669"/>
    <lineage>
        <taxon>Eukaryota</taxon>
        <taxon>Metazoa</taxon>
        <taxon>Echinodermata</taxon>
        <taxon>Eleutherozoa</taxon>
        <taxon>Echinozoa</taxon>
        <taxon>Holothuroidea</taxon>
        <taxon>Aspidochirotacea</taxon>
        <taxon>Aspidochirotida</taxon>
        <taxon>Holothuriidae</taxon>
        <taxon>Holothuria</taxon>
    </lineage>
</organism>
<dbReference type="Pfam" id="PF00431">
    <property type="entry name" value="CUB"/>
    <property type="match status" value="5"/>
</dbReference>
<dbReference type="PANTHER" id="PTHR24251">
    <property type="entry name" value="OVOCHYMASE-RELATED"/>
    <property type="match status" value="1"/>
</dbReference>
<dbReference type="SUPFAM" id="SSF57424">
    <property type="entry name" value="LDL receptor-like module"/>
    <property type="match status" value="5"/>
</dbReference>
<accession>A0A9Q1CAJ3</accession>
<dbReference type="Gene3D" id="4.10.400.10">
    <property type="entry name" value="Low-density Lipoprotein Receptor"/>
    <property type="match status" value="5"/>
</dbReference>
<feature type="disulfide bond" evidence="3">
    <location>
        <begin position="449"/>
        <end position="467"/>
    </location>
</feature>
<dbReference type="PRINTS" id="PR00261">
    <property type="entry name" value="LDLRECEPTOR"/>
</dbReference>
<proteinExistence type="predicted"/>
<sequence length="898" mass="99401">MQLALTFTAINTELNYDYIIVRDGSESFIGELLLEWSGSGPGNEVKVVSSENVMSVTFETDRSITTTGFAALMEVTSFTRDELDCGHRFDCINGVCLPYERVCDNVNECGNGADEDSGNCPDVTESEYISIASVHYFSSPNYPVEYPNSLLYTWYFSTYPGSRLLLTFIDIKTENNYDYITVRDGNASFSGELLLRLSGEVSPNEVKVLSSQNDMLVIFETDTNVQEDGFAALVVVTCLTTAELDCEEEFDCNNGACLPKDRACNGQDECGNDADESNDYCSVDYLTKEVSTDSEISPSTFYAGKTTYSPTIDAGKTTYSPTIEHTVVFVDPAYYFASPNYPRNYPKDLWYTWHISTFPGMRILLTFFEINTEYSYDFVSVREGNTSLSGELLFRMSGVALPHEVKVLSLENGLVVTLETDRSVTSNGFAVVAEITSGDSLDCVQQFNCGNGVCLPQSRLCDGQEECGNGADENHLCKESDFFFVNLTRYFESPNYPANYPKNLNYTWYLSTLPGLQLLLTFFNVSTEYNYDYISVRDGNTSFNGELLLQWSGVSLLDDVRVLSRGNDLIVTFESDRSVTRRGFTFLVETTSSVRDGFDCGQEFNCENGVCLSRSRLCDGYEECGNGADENNDNCIDTITTASPPLAQSEFAFINRSYYFTSPNHPFDYPKNLRYTWHLSTFPGLQLLLTFFEVNTEYLYDFISVREGNVSFNGEVLLRWSGVGLSREVKVLSVGNDLSLTLDTDESVTSEGFTVFVETTSSTKDGIDCGQQFNCGNGVCLPQTRLCDGQQECGNGADEHFDYCLDFTSNDKTTAVPNIAPIINCPTPTSFLQSNENKVISRIDGTCVDVEDGPLSLACNETLNSLQAGDNYIGCSCIDASGSVAECVFIVNVPGTGE</sequence>
<feature type="domain" description="CUB" evidence="4">
    <location>
        <begin position="635"/>
        <end position="760"/>
    </location>
</feature>
<dbReference type="SUPFAM" id="SSF49854">
    <property type="entry name" value="Spermadhesin, CUB domain"/>
    <property type="match status" value="5"/>
</dbReference>
<dbReference type="OrthoDB" id="5804959at2759"/>
<evidence type="ECO:0000256" key="1">
    <source>
        <dbReference type="ARBA" id="ARBA00022737"/>
    </source>
</evidence>
<dbReference type="InterPro" id="IPR002172">
    <property type="entry name" value="LDrepeatLR_classA_rpt"/>
</dbReference>
<keyword evidence="2 3" id="KW-1015">Disulfide bond</keyword>
<feature type="disulfide bond" evidence="3">
    <location>
        <begin position="775"/>
        <end position="793"/>
    </location>
</feature>
<dbReference type="PROSITE" id="PS50068">
    <property type="entry name" value="LDLRA_2"/>
    <property type="match status" value="5"/>
</dbReference>
<comment type="caution">
    <text evidence="5">The sequence shown here is derived from an EMBL/GenBank/DDBJ whole genome shotgun (WGS) entry which is preliminary data.</text>
</comment>
<dbReference type="InterPro" id="IPR035914">
    <property type="entry name" value="Sperma_CUB_dom_sf"/>
</dbReference>
<reference evidence="5" key="1">
    <citation type="submission" date="2021-10" db="EMBL/GenBank/DDBJ databases">
        <title>Tropical sea cucumber genome reveals ecological adaptation and Cuvierian tubules defense mechanism.</title>
        <authorList>
            <person name="Chen T."/>
        </authorList>
    </citation>
    <scope>NUCLEOTIDE SEQUENCE</scope>
    <source>
        <strain evidence="5">Nanhai2018</strain>
        <tissue evidence="5">Muscle</tissue>
    </source>
</reference>
<evidence type="ECO:0000256" key="2">
    <source>
        <dbReference type="ARBA" id="ARBA00023157"/>
    </source>
</evidence>
<dbReference type="AlphaFoldDB" id="A0A9Q1CAJ3"/>
<dbReference type="SMART" id="SM00042">
    <property type="entry name" value="CUB"/>
    <property type="match status" value="4"/>
</dbReference>
<dbReference type="InterPro" id="IPR023415">
    <property type="entry name" value="LDLR_class-A_CS"/>
</dbReference>
<feature type="domain" description="CUB" evidence="4">
    <location>
        <begin position="1"/>
        <end position="76"/>
    </location>
</feature>
<dbReference type="InterPro" id="IPR036055">
    <property type="entry name" value="LDL_receptor-like_sf"/>
</dbReference>
<feature type="disulfide bond" evidence="3">
    <location>
        <begin position="606"/>
        <end position="624"/>
    </location>
</feature>
<evidence type="ECO:0000259" key="4">
    <source>
        <dbReference type="PROSITE" id="PS01180"/>
    </source>
</evidence>
<feature type="disulfide bond" evidence="3">
    <location>
        <begin position="252"/>
        <end position="270"/>
    </location>
</feature>
<feature type="domain" description="CUB" evidence="4">
    <location>
        <begin position="314"/>
        <end position="436"/>
    </location>
</feature>
<dbReference type="Proteomes" id="UP001152320">
    <property type="component" value="Chromosome 5"/>
</dbReference>
<dbReference type="SMART" id="SM00192">
    <property type="entry name" value="LDLa"/>
    <property type="match status" value="5"/>
</dbReference>
<dbReference type="PANTHER" id="PTHR24251:SF37">
    <property type="entry name" value="CUB DOMAIN-CONTAINING PROTEIN"/>
    <property type="match status" value="1"/>
</dbReference>
<dbReference type="CDD" id="cd00112">
    <property type="entry name" value="LDLa"/>
    <property type="match status" value="4"/>
</dbReference>
<dbReference type="PROSITE" id="PS01209">
    <property type="entry name" value="LDLRA_1"/>
    <property type="match status" value="5"/>
</dbReference>
<comment type="caution">
    <text evidence="3">Lacks conserved residue(s) required for the propagation of feature annotation.</text>
</comment>
<feature type="domain" description="CUB" evidence="4">
    <location>
        <begin position="120"/>
        <end position="237"/>
    </location>
</feature>
<feature type="domain" description="CUB" evidence="4">
    <location>
        <begin position="467"/>
        <end position="591"/>
    </location>
</feature>
<name>A0A9Q1CAJ3_HOLLE</name>
<evidence type="ECO:0000313" key="5">
    <source>
        <dbReference type="EMBL" id="KAJ8042168.1"/>
    </source>
</evidence>
<feature type="disulfide bond" evidence="3">
    <location>
        <begin position="91"/>
        <end position="109"/>
    </location>
</feature>
<dbReference type="CDD" id="cd00041">
    <property type="entry name" value="CUB"/>
    <property type="match status" value="5"/>
</dbReference>
<gene>
    <name evidence="5" type="ORF">HOLleu_13163</name>
</gene>
<dbReference type="Pfam" id="PF00057">
    <property type="entry name" value="Ldl_recept_a"/>
    <property type="match status" value="3"/>
</dbReference>
<protein>
    <submittedName>
        <fullName evidence="5">CUB and sushi domain-containing protein 1</fullName>
    </submittedName>
</protein>
<dbReference type="EMBL" id="JAIZAY010000005">
    <property type="protein sequence ID" value="KAJ8042168.1"/>
    <property type="molecule type" value="Genomic_DNA"/>
</dbReference>
<dbReference type="InterPro" id="IPR000859">
    <property type="entry name" value="CUB_dom"/>
</dbReference>
<dbReference type="PROSITE" id="PS01180">
    <property type="entry name" value="CUB"/>
    <property type="match status" value="5"/>
</dbReference>
<keyword evidence="6" id="KW-1185">Reference proteome</keyword>
<evidence type="ECO:0000256" key="3">
    <source>
        <dbReference type="PROSITE-ProRule" id="PRU00124"/>
    </source>
</evidence>
<keyword evidence="1" id="KW-0677">Repeat</keyword>
<dbReference type="Gene3D" id="2.60.120.290">
    <property type="entry name" value="Spermadhesin, CUB domain"/>
    <property type="match status" value="5"/>
</dbReference>
<evidence type="ECO:0000313" key="6">
    <source>
        <dbReference type="Proteomes" id="UP001152320"/>
    </source>
</evidence>